<organism evidence="2 3">
    <name type="scientific">Gimesia aquarii</name>
    <dbReference type="NCBI Taxonomy" id="2527964"/>
    <lineage>
        <taxon>Bacteria</taxon>
        <taxon>Pseudomonadati</taxon>
        <taxon>Planctomycetota</taxon>
        <taxon>Planctomycetia</taxon>
        <taxon>Planctomycetales</taxon>
        <taxon>Planctomycetaceae</taxon>
        <taxon>Gimesia</taxon>
    </lineage>
</organism>
<dbReference type="InterPro" id="IPR036388">
    <property type="entry name" value="WH-like_DNA-bd_sf"/>
</dbReference>
<dbReference type="Pfam" id="PF01047">
    <property type="entry name" value="MarR"/>
    <property type="match status" value="1"/>
</dbReference>
<proteinExistence type="predicted"/>
<dbReference type="InterPro" id="IPR000835">
    <property type="entry name" value="HTH_MarR-typ"/>
</dbReference>
<dbReference type="SMART" id="SM00347">
    <property type="entry name" value="HTH_MARR"/>
    <property type="match status" value="1"/>
</dbReference>
<accession>A0A517W0J1</accession>
<feature type="domain" description="HTH marR-type" evidence="1">
    <location>
        <begin position="20"/>
        <end position="153"/>
    </location>
</feature>
<dbReference type="SUPFAM" id="SSF46785">
    <property type="entry name" value="Winged helix' DNA-binding domain"/>
    <property type="match status" value="1"/>
</dbReference>
<dbReference type="KEGG" id="gaw:V144x_42740"/>
<reference evidence="2 3" key="1">
    <citation type="submission" date="2019-03" db="EMBL/GenBank/DDBJ databases">
        <title>Deep-cultivation of Planctomycetes and their phenomic and genomic characterization uncovers novel biology.</title>
        <authorList>
            <person name="Wiegand S."/>
            <person name="Jogler M."/>
            <person name="Boedeker C."/>
            <person name="Pinto D."/>
            <person name="Vollmers J."/>
            <person name="Rivas-Marin E."/>
            <person name="Kohn T."/>
            <person name="Peeters S.H."/>
            <person name="Heuer A."/>
            <person name="Rast P."/>
            <person name="Oberbeckmann S."/>
            <person name="Bunk B."/>
            <person name="Jeske O."/>
            <person name="Meyerdierks A."/>
            <person name="Storesund J.E."/>
            <person name="Kallscheuer N."/>
            <person name="Luecker S."/>
            <person name="Lage O.M."/>
            <person name="Pohl T."/>
            <person name="Merkel B.J."/>
            <person name="Hornburger P."/>
            <person name="Mueller R.-W."/>
            <person name="Bruemmer F."/>
            <person name="Labrenz M."/>
            <person name="Spormann A.M."/>
            <person name="Op den Camp H."/>
            <person name="Overmann J."/>
            <person name="Amann R."/>
            <person name="Jetten M.S.M."/>
            <person name="Mascher T."/>
            <person name="Medema M.H."/>
            <person name="Devos D.P."/>
            <person name="Kaster A.-K."/>
            <person name="Ovreas L."/>
            <person name="Rohde M."/>
            <person name="Galperin M.Y."/>
            <person name="Jogler C."/>
        </authorList>
    </citation>
    <scope>NUCLEOTIDE SEQUENCE [LARGE SCALE GENOMIC DNA]</scope>
    <source>
        <strain evidence="2 3">V144</strain>
    </source>
</reference>
<dbReference type="AlphaFoldDB" id="A0A517W0J1"/>
<protein>
    <submittedName>
        <fullName evidence="2">HTH-type transcriptional regulator MhqR</fullName>
    </submittedName>
</protein>
<dbReference type="InterPro" id="IPR039422">
    <property type="entry name" value="MarR/SlyA-like"/>
</dbReference>
<dbReference type="PROSITE" id="PS50995">
    <property type="entry name" value="HTH_MARR_2"/>
    <property type="match status" value="1"/>
</dbReference>
<evidence type="ECO:0000259" key="1">
    <source>
        <dbReference type="PROSITE" id="PS50995"/>
    </source>
</evidence>
<dbReference type="PANTHER" id="PTHR33164">
    <property type="entry name" value="TRANSCRIPTIONAL REGULATOR, MARR FAMILY"/>
    <property type="match status" value="1"/>
</dbReference>
<dbReference type="PRINTS" id="PR00598">
    <property type="entry name" value="HTHMARR"/>
</dbReference>
<dbReference type="Proteomes" id="UP000318704">
    <property type="component" value="Chromosome"/>
</dbReference>
<dbReference type="GO" id="GO:0006950">
    <property type="term" value="P:response to stress"/>
    <property type="evidence" value="ECO:0007669"/>
    <property type="project" value="TreeGrafter"/>
</dbReference>
<name>A0A517W0J1_9PLAN</name>
<dbReference type="PANTHER" id="PTHR33164:SF101">
    <property type="entry name" value="TRANSCRIPTIONAL REPRESSOR MPRA"/>
    <property type="match status" value="1"/>
</dbReference>
<sequence>MPQTNLRQELRKRQPFDSLEQEAVLNILRTSDIFHNQFGRLFREYGLTPSQYNVLRILRGEGKPMPSLEIADRMVQVVPAITGLIDRLQAQKLVNRKRCTADRRVVFIEITSKALELLKELDEPDRNLHRKLIGHLSSDELAELSRLLEKARTSLVSCNT</sequence>
<gene>
    <name evidence="2" type="primary">mhqR</name>
    <name evidence="2" type="ORF">V144x_42740</name>
</gene>
<dbReference type="GO" id="GO:0003700">
    <property type="term" value="F:DNA-binding transcription factor activity"/>
    <property type="evidence" value="ECO:0007669"/>
    <property type="project" value="InterPro"/>
</dbReference>
<evidence type="ECO:0000313" key="2">
    <source>
        <dbReference type="EMBL" id="QDT98767.1"/>
    </source>
</evidence>
<dbReference type="EMBL" id="CP037920">
    <property type="protein sequence ID" value="QDT98767.1"/>
    <property type="molecule type" value="Genomic_DNA"/>
</dbReference>
<dbReference type="Gene3D" id="1.10.10.10">
    <property type="entry name" value="Winged helix-like DNA-binding domain superfamily/Winged helix DNA-binding domain"/>
    <property type="match status" value="1"/>
</dbReference>
<dbReference type="RefSeq" id="WP_144987701.1">
    <property type="nucleotide sequence ID" value="NZ_CP037920.1"/>
</dbReference>
<evidence type="ECO:0000313" key="3">
    <source>
        <dbReference type="Proteomes" id="UP000318704"/>
    </source>
</evidence>
<dbReference type="InterPro" id="IPR036390">
    <property type="entry name" value="WH_DNA-bd_sf"/>
</dbReference>